<keyword evidence="8" id="KW-1185">Reference proteome</keyword>
<dbReference type="Pfam" id="PF00176">
    <property type="entry name" value="SNF2-rel_dom"/>
    <property type="match status" value="1"/>
</dbReference>
<dbReference type="CDD" id="cd18008">
    <property type="entry name" value="DEXDc_SHPRH-like"/>
    <property type="match status" value="1"/>
</dbReference>
<accession>A0ABR2JGJ1</accession>
<dbReference type="InterPro" id="IPR027417">
    <property type="entry name" value="P-loop_NTPase"/>
</dbReference>
<evidence type="ECO:0000259" key="6">
    <source>
        <dbReference type="PROSITE" id="PS51194"/>
    </source>
</evidence>
<name>A0ABR2JGJ1_9PEZI</name>
<reference evidence="7 8" key="1">
    <citation type="journal article" date="2024" name="IMA Fungus">
        <title>Apiospora arundinis, a panoply of carbohydrate-active enzymes and secondary metabolites.</title>
        <authorList>
            <person name="Sorensen T."/>
            <person name="Petersen C."/>
            <person name="Muurmann A.T."/>
            <person name="Christiansen J.V."/>
            <person name="Brundto M.L."/>
            <person name="Overgaard C.K."/>
            <person name="Boysen A.T."/>
            <person name="Wollenberg R.D."/>
            <person name="Larsen T.O."/>
            <person name="Sorensen J.L."/>
            <person name="Nielsen K.L."/>
            <person name="Sondergaard T.E."/>
        </authorList>
    </citation>
    <scope>NUCLEOTIDE SEQUENCE [LARGE SCALE GENOMIC DNA]</scope>
    <source>
        <strain evidence="7 8">AAU 773</strain>
    </source>
</reference>
<dbReference type="SUPFAM" id="SSF52540">
    <property type="entry name" value="P-loop containing nucleoside triphosphate hydrolases"/>
    <property type="match status" value="2"/>
</dbReference>
<feature type="compositionally biased region" description="Basic and acidic residues" evidence="4">
    <location>
        <begin position="7"/>
        <end position="22"/>
    </location>
</feature>
<feature type="domain" description="Helicase C-terminal" evidence="6">
    <location>
        <begin position="687"/>
        <end position="848"/>
    </location>
</feature>
<keyword evidence="1" id="KW-0547">Nucleotide-binding</keyword>
<evidence type="ECO:0000256" key="2">
    <source>
        <dbReference type="ARBA" id="ARBA00022801"/>
    </source>
</evidence>
<gene>
    <name evidence="7" type="ORF">PGQ11_001904</name>
</gene>
<evidence type="ECO:0000259" key="5">
    <source>
        <dbReference type="PROSITE" id="PS51192"/>
    </source>
</evidence>
<dbReference type="InterPro" id="IPR050628">
    <property type="entry name" value="SNF2_RAD54_helicase_TF"/>
</dbReference>
<protein>
    <submittedName>
        <fullName evidence="7">SNF2 family N-terminal domain-containing protein</fullName>
    </submittedName>
</protein>
<keyword evidence="2" id="KW-0378">Hydrolase</keyword>
<dbReference type="PANTHER" id="PTHR45626:SF22">
    <property type="entry name" value="DNA REPAIR PROTEIN RAD5"/>
    <property type="match status" value="1"/>
</dbReference>
<organism evidence="7 8">
    <name type="scientific">Apiospora arundinis</name>
    <dbReference type="NCBI Taxonomy" id="335852"/>
    <lineage>
        <taxon>Eukaryota</taxon>
        <taxon>Fungi</taxon>
        <taxon>Dikarya</taxon>
        <taxon>Ascomycota</taxon>
        <taxon>Pezizomycotina</taxon>
        <taxon>Sordariomycetes</taxon>
        <taxon>Xylariomycetidae</taxon>
        <taxon>Amphisphaeriales</taxon>
        <taxon>Apiosporaceae</taxon>
        <taxon>Apiospora</taxon>
    </lineage>
</organism>
<feature type="domain" description="Helicase ATP-binding" evidence="5">
    <location>
        <begin position="318"/>
        <end position="494"/>
    </location>
</feature>
<dbReference type="Pfam" id="PF00271">
    <property type="entry name" value="Helicase_C"/>
    <property type="match status" value="1"/>
</dbReference>
<dbReference type="PROSITE" id="PS51194">
    <property type="entry name" value="HELICASE_CTER"/>
    <property type="match status" value="1"/>
</dbReference>
<dbReference type="Gene3D" id="3.40.50.300">
    <property type="entry name" value="P-loop containing nucleotide triphosphate hydrolases"/>
    <property type="match status" value="1"/>
</dbReference>
<dbReference type="PANTHER" id="PTHR45626">
    <property type="entry name" value="TRANSCRIPTION TERMINATION FACTOR 2-RELATED"/>
    <property type="match status" value="1"/>
</dbReference>
<dbReference type="InterPro" id="IPR049730">
    <property type="entry name" value="SNF2/RAD54-like_C"/>
</dbReference>
<dbReference type="Gene3D" id="3.40.50.10810">
    <property type="entry name" value="Tandem AAA-ATPase domain"/>
    <property type="match status" value="1"/>
</dbReference>
<evidence type="ECO:0000313" key="7">
    <source>
        <dbReference type="EMBL" id="KAK8876958.1"/>
    </source>
</evidence>
<dbReference type="InterPro" id="IPR001650">
    <property type="entry name" value="Helicase_C-like"/>
</dbReference>
<feature type="region of interest" description="Disordered" evidence="4">
    <location>
        <begin position="1"/>
        <end position="54"/>
    </location>
</feature>
<dbReference type="Proteomes" id="UP001390339">
    <property type="component" value="Unassembled WGS sequence"/>
</dbReference>
<dbReference type="EMBL" id="JAPCWZ010000002">
    <property type="protein sequence ID" value="KAK8876958.1"/>
    <property type="molecule type" value="Genomic_DNA"/>
</dbReference>
<dbReference type="InterPro" id="IPR000330">
    <property type="entry name" value="SNF2_N"/>
</dbReference>
<evidence type="ECO:0000256" key="3">
    <source>
        <dbReference type="ARBA" id="ARBA00022840"/>
    </source>
</evidence>
<evidence type="ECO:0000256" key="4">
    <source>
        <dbReference type="SAM" id="MobiDB-lite"/>
    </source>
</evidence>
<dbReference type="SMART" id="SM00490">
    <property type="entry name" value="HELICc"/>
    <property type="match status" value="1"/>
</dbReference>
<evidence type="ECO:0000313" key="8">
    <source>
        <dbReference type="Proteomes" id="UP001390339"/>
    </source>
</evidence>
<sequence>MITAASLKRDYSYSHASEEKSGAKRRHVESNAPSVETDYSRHNSDRNGNELRTQDTHNVDYECFEEMSVDSPSPPGITDTICYGALCDAKLRIEPPTLRYFPATAWGRFYELAMVQQGKYYYLRRYEIEQDIGILDLVTTEILITLRELPQITYAAVLDASALPKPPKKKTQHLVVDVSVNISGPHEIIDDVGTLLTKSKGFLQHPCFLKAETPYINPHYYYPGGVRTDLTHLIGPAAEESETSELAQGLGDVLDSLAESDWSSSMDSIFSGTEEKITTPLKSHQKEGVVSILKREEGQYTTSATNILKSVIGNKEFGCHASPLVGGIVGDVMGLGKTLMMLSAVVCSMPSAAEFSHVKMEIPTTRATLIVATSPQVMGVWKLEIEKHLKPDTVRLCIFHGNNRANAVEDIIDNDMVLTTYHTLVSDRKTRRLLQDIMWFRVVLDEAHWIRNSASQQFKAAKELKAQRRWCLSGTPIQNALDDLRSLLDFLHFTPFSEPGFFRKHIVEPLHANSLDPFRNLRLLLRITCFRRTAELLSLPDHETKEVPVSLTETEVKLYDEILNRCKDEFEEISYGKSSKKRYTVLFAATMSLRRLCNHGTFTALQDASLLQITKTQGKAAARRNKKSTATDEKMCAYCCGDNADTSAGVDALEVCPECSRVLDQPTAAPSPFNKGNGILQMGFSSKLNAVINNIRSFAFSKHLVFTSWRLTLDILQHLLDQQGIPICRIDGQTSFVERELILQRFTQEDGPGVLLLSIATGAVGLTLTVADQVHIVEPQWNPSVEEQAIGRALRIGQQRNVTVYKYIAKRTVEENIVSLQKRKSHLAKISFDGQAGSQGEEKLEDMLFVLQNGSAQSKASG</sequence>
<dbReference type="SMART" id="SM00487">
    <property type="entry name" value="DEXDc"/>
    <property type="match status" value="1"/>
</dbReference>
<feature type="compositionally biased region" description="Basic and acidic residues" evidence="4">
    <location>
        <begin position="38"/>
        <end position="54"/>
    </location>
</feature>
<dbReference type="InterPro" id="IPR038718">
    <property type="entry name" value="SNF2-like_sf"/>
</dbReference>
<evidence type="ECO:0000256" key="1">
    <source>
        <dbReference type="ARBA" id="ARBA00022741"/>
    </source>
</evidence>
<comment type="caution">
    <text evidence="7">The sequence shown here is derived from an EMBL/GenBank/DDBJ whole genome shotgun (WGS) entry which is preliminary data.</text>
</comment>
<keyword evidence="3" id="KW-0067">ATP-binding</keyword>
<proteinExistence type="predicted"/>
<dbReference type="InterPro" id="IPR014001">
    <property type="entry name" value="Helicase_ATP-bd"/>
</dbReference>
<dbReference type="PROSITE" id="PS51192">
    <property type="entry name" value="HELICASE_ATP_BIND_1"/>
    <property type="match status" value="1"/>
</dbReference>
<dbReference type="CDD" id="cd18793">
    <property type="entry name" value="SF2_C_SNF"/>
    <property type="match status" value="1"/>
</dbReference>